<dbReference type="EMBL" id="JACAGB010000006">
    <property type="protein sequence ID" value="KAF6358513.1"/>
    <property type="molecule type" value="Genomic_DNA"/>
</dbReference>
<organism evidence="1 2">
    <name type="scientific">Pipistrellus kuhlii</name>
    <name type="common">Kuhl's pipistrelle</name>
    <dbReference type="NCBI Taxonomy" id="59472"/>
    <lineage>
        <taxon>Eukaryota</taxon>
        <taxon>Metazoa</taxon>
        <taxon>Chordata</taxon>
        <taxon>Craniata</taxon>
        <taxon>Vertebrata</taxon>
        <taxon>Euteleostomi</taxon>
        <taxon>Mammalia</taxon>
        <taxon>Eutheria</taxon>
        <taxon>Laurasiatheria</taxon>
        <taxon>Chiroptera</taxon>
        <taxon>Yangochiroptera</taxon>
        <taxon>Vespertilionidae</taxon>
        <taxon>Pipistrellus</taxon>
    </lineage>
</organism>
<evidence type="ECO:0000313" key="2">
    <source>
        <dbReference type="Proteomes" id="UP000558488"/>
    </source>
</evidence>
<protein>
    <submittedName>
        <fullName evidence="1">Uncharacterized protein</fullName>
    </submittedName>
</protein>
<name>A0A7J7Y981_PIPKU</name>
<comment type="caution">
    <text evidence="1">The sequence shown here is derived from an EMBL/GenBank/DDBJ whole genome shotgun (WGS) entry which is preliminary data.</text>
</comment>
<sequence>MPLCTCLTPEFHCFRISSFHRDPMLLSWKHSPDLTCLGEVDPSLLFKLTSQGGPSLVEGLSQIQLPLAQRFSQEPSASQEQQYGILLALPRAKGGMMFQHQPAGGSAEIQTRPFFSKGNLP</sequence>
<gene>
    <name evidence="1" type="ORF">mPipKuh1_010337</name>
</gene>
<reference evidence="1 2" key="1">
    <citation type="journal article" date="2020" name="Nature">
        <title>Six reference-quality genomes reveal evolution of bat adaptations.</title>
        <authorList>
            <person name="Jebb D."/>
            <person name="Huang Z."/>
            <person name="Pippel M."/>
            <person name="Hughes G.M."/>
            <person name="Lavrichenko K."/>
            <person name="Devanna P."/>
            <person name="Winkler S."/>
            <person name="Jermiin L.S."/>
            <person name="Skirmuntt E.C."/>
            <person name="Katzourakis A."/>
            <person name="Burkitt-Gray L."/>
            <person name="Ray D.A."/>
            <person name="Sullivan K.A.M."/>
            <person name="Roscito J.G."/>
            <person name="Kirilenko B.M."/>
            <person name="Davalos L.M."/>
            <person name="Corthals A.P."/>
            <person name="Power M.L."/>
            <person name="Jones G."/>
            <person name="Ransome R.D."/>
            <person name="Dechmann D.K.N."/>
            <person name="Locatelli A.G."/>
            <person name="Puechmaille S.J."/>
            <person name="Fedrigo O."/>
            <person name="Jarvis E.D."/>
            <person name="Hiller M."/>
            <person name="Vernes S.C."/>
            <person name="Myers E.W."/>
            <person name="Teeling E.C."/>
        </authorList>
    </citation>
    <scope>NUCLEOTIDE SEQUENCE [LARGE SCALE GENOMIC DNA]</scope>
    <source>
        <strain evidence="1">MPipKuh1</strain>
        <tissue evidence="1">Flight muscle</tissue>
    </source>
</reference>
<evidence type="ECO:0000313" key="1">
    <source>
        <dbReference type="EMBL" id="KAF6358513.1"/>
    </source>
</evidence>
<keyword evidence="2" id="KW-1185">Reference proteome</keyword>
<dbReference type="Proteomes" id="UP000558488">
    <property type="component" value="Unassembled WGS sequence"/>
</dbReference>
<dbReference type="AlphaFoldDB" id="A0A7J7Y981"/>
<proteinExistence type="predicted"/>
<accession>A0A7J7Y981</accession>